<feature type="region of interest" description="Disordered" evidence="6">
    <location>
        <begin position="982"/>
        <end position="1042"/>
    </location>
</feature>
<keyword evidence="5" id="KW-0175">Coiled coil</keyword>
<dbReference type="PANTHER" id="PTHR15551:SF3">
    <property type="entry name" value="LIM AND CALPONIN HOMOLOGY DOMAINS-CONTAINING PROTEIN 1"/>
    <property type="match status" value="1"/>
</dbReference>
<dbReference type="PROSITE" id="PS50023">
    <property type="entry name" value="LIM_DOMAIN_2"/>
    <property type="match status" value="1"/>
</dbReference>
<evidence type="ECO:0000256" key="5">
    <source>
        <dbReference type="SAM" id="Coils"/>
    </source>
</evidence>
<feature type="region of interest" description="Disordered" evidence="6">
    <location>
        <begin position="1287"/>
        <end position="1307"/>
    </location>
</feature>
<reference evidence="8 9" key="1">
    <citation type="submission" date="2020-08" db="EMBL/GenBank/DDBJ databases">
        <title>Aphidius gifuensis genome sequencing and assembly.</title>
        <authorList>
            <person name="Du Z."/>
        </authorList>
    </citation>
    <scope>NUCLEOTIDE SEQUENCE [LARGE SCALE GENOMIC DNA]</scope>
    <source>
        <strain evidence="8">YNYX2018</strain>
        <tissue evidence="8">Adults</tissue>
    </source>
</reference>
<name>A0A834XQ74_APHGI</name>
<keyword evidence="9" id="KW-1185">Reference proteome</keyword>
<feature type="compositionally biased region" description="Polar residues" evidence="6">
    <location>
        <begin position="1015"/>
        <end position="1033"/>
    </location>
</feature>
<evidence type="ECO:0000256" key="4">
    <source>
        <dbReference type="PROSITE-ProRule" id="PRU00125"/>
    </source>
</evidence>
<feature type="region of interest" description="Disordered" evidence="6">
    <location>
        <begin position="146"/>
        <end position="188"/>
    </location>
</feature>
<dbReference type="SMART" id="SM00132">
    <property type="entry name" value="LIM"/>
    <property type="match status" value="1"/>
</dbReference>
<organism evidence="8 9">
    <name type="scientific">Aphidius gifuensis</name>
    <name type="common">Parasitoid wasp</name>
    <dbReference type="NCBI Taxonomy" id="684658"/>
    <lineage>
        <taxon>Eukaryota</taxon>
        <taxon>Metazoa</taxon>
        <taxon>Ecdysozoa</taxon>
        <taxon>Arthropoda</taxon>
        <taxon>Hexapoda</taxon>
        <taxon>Insecta</taxon>
        <taxon>Pterygota</taxon>
        <taxon>Neoptera</taxon>
        <taxon>Endopterygota</taxon>
        <taxon>Hymenoptera</taxon>
        <taxon>Apocrita</taxon>
        <taxon>Ichneumonoidea</taxon>
        <taxon>Braconidae</taxon>
        <taxon>Aphidiinae</taxon>
        <taxon>Aphidius</taxon>
    </lineage>
</organism>
<dbReference type="PANTHER" id="PTHR15551">
    <property type="entry name" value="LIM DOMAIN ONLY 7"/>
    <property type="match status" value="1"/>
</dbReference>
<feature type="compositionally biased region" description="Low complexity" evidence="6">
    <location>
        <begin position="680"/>
        <end position="698"/>
    </location>
</feature>
<dbReference type="Pfam" id="PF00412">
    <property type="entry name" value="LIM"/>
    <property type="match status" value="1"/>
</dbReference>
<evidence type="ECO:0000313" key="8">
    <source>
        <dbReference type="EMBL" id="KAF7989485.1"/>
    </source>
</evidence>
<dbReference type="GO" id="GO:0051893">
    <property type="term" value="P:regulation of focal adhesion assembly"/>
    <property type="evidence" value="ECO:0007669"/>
    <property type="project" value="TreeGrafter"/>
</dbReference>
<keyword evidence="1 4" id="KW-0479">Metal-binding</keyword>
<feature type="coiled-coil region" evidence="5">
    <location>
        <begin position="61"/>
        <end position="88"/>
    </location>
</feature>
<evidence type="ECO:0000256" key="2">
    <source>
        <dbReference type="ARBA" id="ARBA00022833"/>
    </source>
</evidence>
<dbReference type="PROSITE" id="PS00478">
    <property type="entry name" value="LIM_DOMAIN_1"/>
    <property type="match status" value="1"/>
</dbReference>
<feature type="region of interest" description="Disordered" evidence="6">
    <location>
        <begin position="1417"/>
        <end position="1447"/>
    </location>
</feature>
<evidence type="ECO:0000313" key="9">
    <source>
        <dbReference type="Proteomes" id="UP000639338"/>
    </source>
</evidence>
<feature type="compositionally biased region" description="Low complexity" evidence="6">
    <location>
        <begin position="25"/>
        <end position="34"/>
    </location>
</feature>
<feature type="region of interest" description="Disordered" evidence="6">
    <location>
        <begin position="653"/>
        <end position="698"/>
    </location>
</feature>
<dbReference type="CDD" id="cd08368">
    <property type="entry name" value="LIM"/>
    <property type="match status" value="1"/>
</dbReference>
<dbReference type="EMBL" id="JACMRX010000005">
    <property type="protein sequence ID" value="KAF7989485.1"/>
    <property type="molecule type" value="Genomic_DNA"/>
</dbReference>
<protein>
    <recommendedName>
        <fullName evidence="7">LIM zinc-binding domain-containing protein</fullName>
    </recommendedName>
</protein>
<feature type="region of interest" description="Disordered" evidence="6">
    <location>
        <begin position="464"/>
        <end position="491"/>
    </location>
</feature>
<dbReference type="OrthoDB" id="15627at2759"/>
<evidence type="ECO:0000256" key="6">
    <source>
        <dbReference type="SAM" id="MobiDB-lite"/>
    </source>
</evidence>
<feature type="region of interest" description="Disordered" evidence="6">
    <location>
        <begin position="113"/>
        <end position="132"/>
    </location>
</feature>
<dbReference type="GO" id="GO:0046872">
    <property type="term" value="F:metal ion binding"/>
    <property type="evidence" value="ECO:0007669"/>
    <property type="project" value="UniProtKB-KW"/>
</dbReference>
<dbReference type="Pfam" id="PF15949">
    <property type="entry name" value="DUF4757"/>
    <property type="match status" value="1"/>
</dbReference>
<keyword evidence="3 4" id="KW-0440">LIM domain</keyword>
<accession>A0A834XQ74</accession>
<feature type="compositionally biased region" description="Basic and acidic residues" evidence="6">
    <location>
        <begin position="10"/>
        <end position="24"/>
    </location>
</feature>
<feature type="region of interest" description="Disordered" evidence="6">
    <location>
        <begin position="888"/>
        <end position="929"/>
    </location>
</feature>
<comment type="caution">
    <text evidence="8">The sequence shown here is derived from an EMBL/GenBank/DDBJ whole genome shotgun (WGS) entry which is preliminary data.</text>
</comment>
<dbReference type="GO" id="GO:0001725">
    <property type="term" value="C:stress fiber"/>
    <property type="evidence" value="ECO:0007669"/>
    <property type="project" value="TreeGrafter"/>
</dbReference>
<feature type="compositionally biased region" description="Acidic residues" evidence="6">
    <location>
        <begin position="348"/>
        <end position="367"/>
    </location>
</feature>
<feature type="compositionally biased region" description="Low complexity" evidence="6">
    <location>
        <begin position="464"/>
        <end position="474"/>
    </location>
</feature>
<feature type="compositionally biased region" description="Low complexity" evidence="6">
    <location>
        <begin position="314"/>
        <end position="330"/>
    </location>
</feature>
<proteinExistence type="predicted"/>
<feature type="compositionally biased region" description="Low complexity" evidence="6">
    <location>
        <begin position="152"/>
        <end position="164"/>
    </location>
</feature>
<sequence>MPSSQVPQATERRNERMMTHEPPKLKTTLTTPPKQATNPLQFVKVGPCSLYRSAHEQLSKVDEVKKVKQEVREEAEEWQSNLDNWKSSRRKRQEHIIERVVEVKKLELEEHDRQRRRSKTFSEMMEERGSRGRKLSLAMYHEEDSNDLSDLGIGTSSGKSSISGDTHDDTQSVLSDRDSEIDKNNSFDNTIIENNNNTLSTTIIDDTQTETINDFNNDNEQREYDSGTTATISSPEPEEYTYENAIRGYVSRVPPNLPRHSIININTQLDSKKNGKINIFDDKNSSNNDDKTSIIKIDIHKRREIFEKPTKIINSNNSSSNRTTNDLTNSKSIKERLSFLEKQKYNNDEDDGEDEGEDEDDEDEDDENINKINRLSGDMNSIRERLTNLEIKTCERENNLLNNKNIDELLMEPVIPIRKCLSTLEKYTTSSDESTSSGVSSNICVNNITNDNEKKSIDKQMINFNNNNNINNDNLTPSERSSSPDSEYRASRTAFHRSLDSLDADASSGPDTFERVQSLEELDYVRRYPGSISSGELLNDTDREDSGIHTADVSCSVSQADEPIDDEHIDNNTQKIEQHYLYGIAETEITDTNDNYQDNKQDQQVDNDMQLAVINEDTAVTGIMSTNKSHLDYSYKSSSCHKTTNGRTVIYQSPRIPPRKNPPINDSIKLNDNKPSKIPTSTKNNNNSTTTTLLSTSTTSEKNNLQEIFNQKLTNKCTSIKIQDDDKQMDRKNVDNYCERRRTIIEVCEKIIVPQGETSPTIVTPFIMVDDESIVIGCGDKEVDETLVELPVEITSSVEQEEVPRVCELPVSSHTVESLISINMPIDISSTNNHDNIIDKICENEINHLNFNSPILQANIMNFNESLTSMSQQIPQYNMTSDEEIVTSLSFPLGPPSTIEPPKEKPPPPPTDFSDDENQQIEPLKRLNSTRRIKKELRTRRSDFLGIEGINDDDLEFSLAKPPNMASILAEERRIEQLHRRSYDTDSNYEQDSSHERDSGVELGQDWVKQPVSPDMSQHSRQSSEPFGASVTSSEEDEITKKEREIIEVLEKEEQWRYGNDREQNSDIGEKLAHKLRKLEEEKMQLERERAHETEMQHRQEEETMRMNDENTRIMENTEDMLREEEQQHQHQQQEITMQIQKIEEIKIRDEEQKLRIKNDQLRIHDEIIEQEKRSVDILRQEEIARSMEDQEKNILTAVQYNNDDDYATGEVLRVERELLQLEQEALKRQKTNLAYREQKQQQLAEQLQEQWASLQDVAHASPNNSNPTYQNISALNYRSSMPNLQLQDVQQQQQQRRRPPPPAKPLRLIDQLQRDATIRNSRIPSADNIPQQVDTCTLRHSVSVASIVNSGQQQQQQQMSKQTLQALSAVPRTRIVKSDQWVQRRKSDGPRVVQDFNYQHWLIQEAEQRRIAEKIHRSPVRKSQQHVTGTSVPYIATPTRSDGKPLPDSIIQTLTQRMQNRAQERPQIRRRLEHSVSQEHLPNAHHGPQHVAMMHQKINQSTNSSAIDSQEKMLSVSGKKKCSHCGDELGRGAAMIIESLRLFYHMECFKCCVCHIKLGDGLIGTDVRVRNHKLHCHNCYSSDDGVKFSCV</sequence>
<dbReference type="GO" id="GO:0051496">
    <property type="term" value="P:positive regulation of stress fiber assembly"/>
    <property type="evidence" value="ECO:0007669"/>
    <property type="project" value="TreeGrafter"/>
</dbReference>
<dbReference type="InterPro" id="IPR001781">
    <property type="entry name" value="Znf_LIM"/>
</dbReference>
<feature type="region of interest" description="Disordered" evidence="6">
    <location>
        <begin position="310"/>
        <end position="375"/>
    </location>
</feature>
<evidence type="ECO:0000259" key="7">
    <source>
        <dbReference type="PROSITE" id="PS50023"/>
    </source>
</evidence>
<dbReference type="Gene3D" id="2.10.110.10">
    <property type="entry name" value="Cysteine Rich Protein"/>
    <property type="match status" value="1"/>
</dbReference>
<feature type="region of interest" description="Disordered" evidence="6">
    <location>
        <begin position="1"/>
        <end position="39"/>
    </location>
</feature>
<feature type="compositionally biased region" description="Basic and acidic residues" evidence="6">
    <location>
        <begin position="165"/>
        <end position="185"/>
    </location>
</feature>
<keyword evidence="2 4" id="KW-0862">Zinc</keyword>
<feature type="compositionally biased region" description="Basic and acidic residues" evidence="6">
    <location>
        <begin position="332"/>
        <end position="347"/>
    </location>
</feature>
<dbReference type="Proteomes" id="UP000639338">
    <property type="component" value="Unassembled WGS sequence"/>
</dbReference>
<feature type="domain" description="LIM zinc-binding" evidence="7">
    <location>
        <begin position="1521"/>
        <end position="1587"/>
    </location>
</feature>
<feature type="compositionally biased region" description="Polar residues" evidence="6">
    <location>
        <begin position="475"/>
        <end position="485"/>
    </location>
</feature>
<gene>
    <name evidence="8" type="ORF">HCN44_008159</name>
</gene>
<dbReference type="GO" id="GO:0032034">
    <property type="term" value="F:myosin II head/neck binding"/>
    <property type="evidence" value="ECO:0007669"/>
    <property type="project" value="TreeGrafter"/>
</dbReference>
<dbReference type="InterPro" id="IPR031865">
    <property type="entry name" value="DUF4757"/>
</dbReference>
<evidence type="ECO:0000256" key="3">
    <source>
        <dbReference type="ARBA" id="ARBA00023038"/>
    </source>
</evidence>
<evidence type="ECO:0000256" key="1">
    <source>
        <dbReference type="ARBA" id="ARBA00022723"/>
    </source>
</evidence>
<feature type="coiled-coil region" evidence="5">
    <location>
        <begin position="1069"/>
        <end position="1142"/>
    </location>
</feature>